<dbReference type="Pfam" id="PF00069">
    <property type="entry name" value="Pkinase"/>
    <property type="match status" value="1"/>
</dbReference>
<dbReference type="InterPro" id="IPR008271">
    <property type="entry name" value="Ser/Thr_kinase_AS"/>
</dbReference>
<dbReference type="CDD" id="cd14014">
    <property type="entry name" value="STKc_PknB_like"/>
    <property type="match status" value="1"/>
</dbReference>
<name>A0ABP8UIJ1_9ACTN</name>
<accession>A0ABP8UIJ1</accession>
<dbReference type="InterPro" id="IPR011009">
    <property type="entry name" value="Kinase-like_dom_sf"/>
</dbReference>
<feature type="region of interest" description="Disordered" evidence="6">
    <location>
        <begin position="387"/>
        <end position="419"/>
    </location>
</feature>
<feature type="region of interest" description="Disordered" evidence="6">
    <location>
        <begin position="310"/>
        <end position="349"/>
    </location>
</feature>
<dbReference type="PANTHER" id="PTHR43289">
    <property type="entry name" value="MITOGEN-ACTIVATED PROTEIN KINASE KINASE KINASE 20-RELATED"/>
    <property type="match status" value="1"/>
</dbReference>
<evidence type="ECO:0000256" key="3">
    <source>
        <dbReference type="ARBA" id="ARBA00022777"/>
    </source>
</evidence>
<evidence type="ECO:0000256" key="7">
    <source>
        <dbReference type="SAM" id="Phobius"/>
    </source>
</evidence>
<dbReference type="InterPro" id="IPR017441">
    <property type="entry name" value="Protein_kinase_ATP_BS"/>
</dbReference>
<evidence type="ECO:0000313" key="10">
    <source>
        <dbReference type="Proteomes" id="UP001501442"/>
    </source>
</evidence>
<feature type="compositionally biased region" description="Low complexity" evidence="6">
    <location>
        <begin position="387"/>
        <end position="412"/>
    </location>
</feature>
<keyword evidence="7" id="KW-0472">Membrane</keyword>
<feature type="binding site" evidence="5">
    <location>
        <position position="48"/>
    </location>
    <ligand>
        <name>ATP</name>
        <dbReference type="ChEBI" id="CHEBI:30616"/>
    </ligand>
</feature>
<feature type="compositionally biased region" description="Pro residues" evidence="6">
    <location>
        <begin position="315"/>
        <end position="345"/>
    </location>
</feature>
<sequence>MSSDRLKQLQPGDPKRVGQYRLLARLGAGGMGRVYLGRSQGGRTVAVKVIHPSFAEDPRFRRRFRQEVAAARRVGGFHTAHVVDADPEADPPWLVTEYIAGPSLQEAVDDHGALPEPSVAALGAGLAEGLTAIHAHDVIHRDLKPGNVLLATDGPRIIDFGIARALDGTSQTTRTSLVGTPGYMSPEQYRGREVGPASDVFCLAAVLAFAATGRRPFGEGPGEALGYRVVNEDPDLTGVPASLLPLVAAGLEKDPDDRPGVEEFLDRCSRLAAGRGLSLPTPVTTMIATRVAETDALTAPPEATKADFAEKAPLPQGPPHVPPQAPPWPQRPPAPPYPPPAPSGGPPAQTSFGIGAAAVVGALLIVAAIWFIADHKGRTAAAGSGIASATASPTSGAGSESPTSDPTSSADPTPTPDPSLEAFEAISAGDCLDAYMDPYEFDDWSEHLPSAVDCDRTDAYLRVTRVLDDDGGDCDAKALDGESTWSYVGGGKTIRLCLERQLRVGECFLGLKGSQKGRIAINNHGLMTSWGCDKSTVPKAFDYILQVTGLTNGDCPSDSRSWDFRGGNLCAKVT</sequence>
<dbReference type="PROSITE" id="PS50011">
    <property type="entry name" value="PROTEIN_KINASE_DOM"/>
    <property type="match status" value="1"/>
</dbReference>
<dbReference type="Gene3D" id="1.10.510.10">
    <property type="entry name" value="Transferase(Phosphotransferase) domain 1"/>
    <property type="match status" value="1"/>
</dbReference>
<evidence type="ECO:0000313" key="9">
    <source>
        <dbReference type="EMBL" id="GAA4630823.1"/>
    </source>
</evidence>
<evidence type="ECO:0000256" key="2">
    <source>
        <dbReference type="ARBA" id="ARBA00022741"/>
    </source>
</evidence>
<dbReference type="EMBL" id="BAABHK010000008">
    <property type="protein sequence ID" value="GAA4630823.1"/>
    <property type="molecule type" value="Genomic_DNA"/>
</dbReference>
<keyword evidence="2 5" id="KW-0547">Nucleotide-binding</keyword>
<dbReference type="Gene3D" id="3.30.200.20">
    <property type="entry name" value="Phosphorylase Kinase, domain 1"/>
    <property type="match status" value="1"/>
</dbReference>
<dbReference type="SMART" id="SM00220">
    <property type="entry name" value="S_TKc"/>
    <property type="match status" value="1"/>
</dbReference>
<dbReference type="PROSITE" id="PS00107">
    <property type="entry name" value="PROTEIN_KINASE_ATP"/>
    <property type="match status" value="1"/>
</dbReference>
<dbReference type="Proteomes" id="UP001501442">
    <property type="component" value="Unassembled WGS sequence"/>
</dbReference>
<dbReference type="InterPro" id="IPR000719">
    <property type="entry name" value="Prot_kinase_dom"/>
</dbReference>
<keyword evidence="1" id="KW-0808">Transferase</keyword>
<feature type="domain" description="Protein kinase" evidence="8">
    <location>
        <begin position="20"/>
        <end position="271"/>
    </location>
</feature>
<keyword evidence="7" id="KW-0812">Transmembrane</keyword>
<comment type="caution">
    <text evidence="9">The sequence shown here is derived from an EMBL/GenBank/DDBJ whole genome shotgun (WGS) entry which is preliminary data.</text>
</comment>
<keyword evidence="7" id="KW-1133">Transmembrane helix</keyword>
<keyword evidence="10" id="KW-1185">Reference proteome</keyword>
<protein>
    <recommendedName>
        <fullName evidence="8">Protein kinase domain-containing protein</fullName>
    </recommendedName>
</protein>
<keyword evidence="4 5" id="KW-0067">ATP-binding</keyword>
<dbReference type="PANTHER" id="PTHR43289:SF34">
    <property type="entry name" value="SERINE_THREONINE-PROTEIN KINASE YBDM-RELATED"/>
    <property type="match status" value="1"/>
</dbReference>
<evidence type="ECO:0000256" key="6">
    <source>
        <dbReference type="SAM" id="MobiDB-lite"/>
    </source>
</evidence>
<dbReference type="PROSITE" id="PS00108">
    <property type="entry name" value="PROTEIN_KINASE_ST"/>
    <property type="match status" value="1"/>
</dbReference>
<keyword evidence="3" id="KW-0418">Kinase</keyword>
<dbReference type="RefSeq" id="WP_345434218.1">
    <property type="nucleotide sequence ID" value="NZ_BAABHK010000008.1"/>
</dbReference>
<evidence type="ECO:0000256" key="4">
    <source>
        <dbReference type="ARBA" id="ARBA00022840"/>
    </source>
</evidence>
<evidence type="ECO:0000256" key="5">
    <source>
        <dbReference type="PROSITE-ProRule" id="PRU10141"/>
    </source>
</evidence>
<evidence type="ECO:0000256" key="1">
    <source>
        <dbReference type="ARBA" id="ARBA00022679"/>
    </source>
</evidence>
<feature type="transmembrane region" description="Helical" evidence="7">
    <location>
        <begin position="352"/>
        <end position="373"/>
    </location>
</feature>
<reference evidence="10" key="1">
    <citation type="journal article" date="2019" name="Int. J. Syst. Evol. Microbiol.">
        <title>The Global Catalogue of Microorganisms (GCM) 10K type strain sequencing project: providing services to taxonomists for standard genome sequencing and annotation.</title>
        <authorList>
            <consortium name="The Broad Institute Genomics Platform"/>
            <consortium name="The Broad Institute Genome Sequencing Center for Infectious Disease"/>
            <person name="Wu L."/>
            <person name="Ma J."/>
        </authorList>
    </citation>
    <scope>NUCLEOTIDE SEQUENCE [LARGE SCALE GENOMIC DNA]</scope>
    <source>
        <strain evidence="10">JCM 17939</strain>
    </source>
</reference>
<dbReference type="SUPFAM" id="SSF56112">
    <property type="entry name" value="Protein kinase-like (PK-like)"/>
    <property type="match status" value="1"/>
</dbReference>
<organism evidence="9 10">
    <name type="scientific">Actinoallomurus vinaceus</name>
    <dbReference type="NCBI Taxonomy" id="1080074"/>
    <lineage>
        <taxon>Bacteria</taxon>
        <taxon>Bacillati</taxon>
        <taxon>Actinomycetota</taxon>
        <taxon>Actinomycetes</taxon>
        <taxon>Streptosporangiales</taxon>
        <taxon>Thermomonosporaceae</taxon>
        <taxon>Actinoallomurus</taxon>
    </lineage>
</organism>
<proteinExistence type="predicted"/>
<evidence type="ECO:0000259" key="8">
    <source>
        <dbReference type="PROSITE" id="PS50011"/>
    </source>
</evidence>
<gene>
    <name evidence="9" type="ORF">GCM10023196_057710</name>
</gene>